<accession>A0A3L6FVX1</accession>
<reference evidence="1 2" key="1">
    <citation type="journal article" date="2018" name="Nat. Genet.">
        <title>Extensive intraspecific gene order and gene structural variations between Mo17 and other maize genomes.</title>
        <authorList>
            <person name="Sun S."/>
            <person name="Zhou Y."/>
            <person name="Chen J."/>
            <person name="Shi J."/>
            <person name="Zhao H."/>
            <person name="Zhao H."/>
            <person name="Song W."/>
            <person name="Zhang M."/>
            <person name="Cui Y."/>
            <person name="Dong X."/>
            <person name="Liu H."/>
            <person name="Ma X."/>
            <person name="Jiao Y."/>
            <person name="Wang B."/>
            <person name="Wei X."/>
            <person name="Stein J.C."/>
            <person name="Glaubitz J.C."/>
            <person name="Lu F."/>
            <person name="Yu G."/>
            <person name="Liang C."/>
            <person name="Fengler K."/>
            <person name="Li B."/>
            <person name="Rafalski A."/>
            <person name="Schnable P.S."/>
            <person name="Ware D.H."/>
            <person name="Buckler E.S."/>
            <person name="Lai J."/>
        </authorList>
    </citation>
    <scope>NUCLEOTIDE SEQUENCE [LARGE SCALE GENOMIC DNA]</scope>
    <source>
        <strain evidence="2">cv. Missouri 17</strain>
        <tissue evidence="1">Seedling</tissue>
    </source>
</reference>
<name>A0A3L6FVX1_MAIZE</name>
<evidence type="ECO:0000313" key="2">
    <source>
        <dbReference type="Proteomes" id="UP000251960"/>
    </source>
</evidence>
<protein>
    <submittedName>
        <fullName evidence="1">Uncharacterized protein</fullName>
    </submittedName>
</protein>
<dbReference type="Proteomes" id="UP000251960">
    <property type="component" value="Chromosome 2"/>
</dbReference>
<comment type="caution">
    <text evidence="1">The sequence shown here is derived from an EMBL/GenBank/DDBJ whole genome shotgun (WGS) entry which is preliminary data.</text>
</comment>
<gene>
    <name evidence="1" type="ORF">Zm00014a_023620</name>
</gene>
<dbReference type="AlphaFoldDB" id="A0A3L6FVX1"/>
<organism evidence="1 2">
    <name type="scientific">Zea mays</name>
    <name type="common">Maize</name>
    <dbReference type="NCBI Taxonomy" id="4577"/>
    <lineage>
        <taxon>Eukaryota</taxon>
        <taxon>Viridiplantae</taxon>
        <taxon>Streptophyta</taxon>
        <taxon>Embryophyta</taxon>
        <taxon>Tracheophyta</taxon>
        <taxon>Spermatophyta</taxon>
        <taxon>Magnoliopsida</taxon>
        <taxon>Liliopsida</taxon>
        <taxon>Poales</taxon>
        <taxon>Poaceae</taxon>
        <taxon>PACMAD clade</taxon>
        <taxon>Panicoideae</taxon>
        <taxon>Andropogonodae</taxon>
        <taxon>Andropogoneae</taxon>
        <taxon>Tripsacinae</taxon>
        <taxon>Zea</taxon>
    </lineage>
</organism>
<dbReference type="EMBL" id="NCVQ01000003">
    <property type="protein sequence ID" value="PWZ37410.1"/>
    <property type="molecule type" value="Genomic_DNA"/>
</dbReference>
<sequence>MHFVIASQACSSTLRLTSLIITLCTKMTTRR</sequence>
<proteinExistence type="predicted"/>
<evidence type="ECO:0000313" key="1">
    <source>
        <dbReference type="EMBL" id="PWZ37410.1"/>
    </source>
</evidence>